<dbReference type="InterPro" id="IPR011712">
    <property type="entry name" value="Sig_transdc_His_kin_sub3_dim/P"/>
</dbReference>
<evidence type="ECO:0000256" key="3">
    <source>
        <dbReference type="ARBA" id="ARBA00022553"/>
    </source>
</evidence>
<keyword evidence="3" id="KW-0597">Phosphoprotein</keyword>
<name>D9QLQ7_BRESC</name>
<dbReference type="HOGENOM" id="CLU_060307_0_0_5"/>
<keyword evidence="6 11" id="KW-0418">Kinase</keyword>
<evidence type="ECO:0000259" key="10">
    <source>
        <dbReference type="Pfam" id="PF07730"/>
    </source>
</evidence>
<keyword evidence="5" id="KW-0547">Nucleotide-binding</keyword>
<dbReference type="Proteomes" id="UP000002696">
    <property type="component" value="Chromosome"/>
</dbReference>
<sequence>MPPDAAFTTDLRSLFRDSEARAARLKLLIGVSRDLAAADGREVEQAVDRATSRAALFAGYARGAVQRTAEANPEDAFVIPLEALAGQGRPGVRLVFTAPLNPGAISTQDDAETLRLLVEMIEARLTVDLQQRRETELRGRLERRERELEQVLSRVVTAQESERAAISADLHDGVAQQVAALHRRLELLRLDLEGQAPDGTTAEMDALIGVARQSVADLRGVISGLRPTSLDDLGVVAALKDEARRLEAAGHAVTVYARLPGRLPDWQETLLFRIGQEALNNVAKHAPGASVRLDIGTDTERGDVILSVEDRGGPVATGVTQAGTPRFGLEIMRERLAAVAGTLEAAATATGFRIRATVPSARR</sequence>
<dbReference type="GO" id="GO:0000155">
    <property type="term" value="F:phosphorelay sensor kinase activity"/>
    <property type="evidence" value="ECO:0007669"/>
    <property type="project" value="InterPro"/>
</dbReference>
<organism evidence="11 12">
    <name type="scientific">Brevundimonas subvibrioides (strain ATCC 15264 / DSM 4735 / LMG 14903 / NBRC 16000 / CB 81)</name>
    <name type="common">Caulobacter subvibrioides</name>
    <dbReference type="NCBI Taxonomy" id="633149"/>
    <lineage>
        <taxon>Bacteria</taxon>
        <taxon>Pseudomonadati</taxon>
        <taxon>Pseudomonadota</taxon>
        <taxon>Alphaproteobacteria</taxon>
        <taxon>Caulobacterales</taxon>
        <taxon>Caulobacteraceae</taxon>
        <taxon>Brevundimonas</taxon>
    </lineage>
</organism>
<evidence type="ECO:0000256" key="8">
    <source>
        <dbReference type="ARBA" id="ARBA00023012"/>
    </source>
</evidence>
<keyword evidence="12" id="KW-1185">Reference proteome</keyword>
<dbReference type="AlphaFoldDB" id="D9QLQ7"/>
<evidence type="ECO:0000256" key="1">
    <source>
        <dbReference type="ARBA" id="ARBA00000085"/>
    </source>
</evidence>
<protein>
    <recommendedName>
        <fullName evidence="2">histidine kinase</fullName>
        <ecNumber evidence="2">2.7.13.3</ecNumber>
    </recommendedName>
</protein>
<evidence type="ECO:0000313" key="11">
    <source>
        <dbReference type="EMBL" id="ADK99990.1"/>
    </source>
</evidence>
<evidence type="ECO:0000259" key="9">
    <source>
        <dbReference type="Pfam" id="PF02518"/>
    </source>
</evidence>
<keyword evidence="8" id="KW-0902">Two-component regulatory system</keyword>
<evidence type="ECO:0000256" key="7">
    <source>
        <dbReference type="ARBA" id="ARBA00022840"/>
    </source>
</evidence>
<proteinExistence type="predicted"/>
<dbReference type="SUPFAM" id="SSF55874">
    <property type="entry name" value="ATPase domain of HSP90 chaperone/DNA topoisomerase II/histidine kinase"/>
    <property type="match status" value="1"/>
</dbReference>
<feature type="domain" description="Histidine kinase/HSP90-like ATPase" evidence="9">
    <location>
        <begin position="268"/>
        <end position="360"/>
    </location>
</feature>
<dbReference type="Pfam" id="PF07730">
    <property type="entry name" value="HisKA_3"/>
    <property type="match status" value="1"/>
</dbReference>
<dbReference type="GO" id="GO:0005524">
    <property type="term" value="F:ATP binding"/>
    <property type="evidence" value="ECO:0007669"/>
    <property type="project" value="UniProtKB-KW"/>
</dbReference>
<evidence type="ECO:0000313" key="12">
    <source>
        <dbReference type="Proteomes" id="UP000002696"/>
    </source>
</evidence>
<gene>
    <name evidence="11" type="ordered locus">Bresu_0676</name>
</gene>
<reference evidence="12" key="1">
    <citation type="journal article" date="2011" name="J. Bacteriol.">
        <title>Genome sequences of eight morphologically diverse alphaproteobacteria.</title>
        <authorList>
            <consortium name="US DOE Joint Genome Institute"/>
            <person name="Brown P.J."/>
            <person name="Kysela D.T."/>
            <person name="Buechlein A."/>
            <person name="Hemmerich C."/>
            <person name="Brun Y.V."/>
        </authorList>
    </citation>
    <scope>NUCLEOTIDE SEQUENCE [LARGE SCALE GENOMIC DNA]</scope>
    <source>
        <strain evidence="12">ATCC 15264 / DSM 4735 / LMG 14903 / NBRC 16000 / CB 81</strain>
    </source>
</reference>
<dbReference type="InterPro" id="IPR003594">
    <property type="entry name" value="HATPase_dom"/>
</dbReference>
<dbReference type="InterPro" id="IPR036890">
    <property type="entry name" value="HATPase_C_sf"/>
</dbReference>
<dbReference type="OrthoDB" id="9797605at2"/>
<comment type="catalytic activity">
    <reaction evidence="1">
        <text>ATP + protein L-histidine = ADP + protein N-phospho-L-histidine.</text>
        <dbReference type="EC" id="2.7.13.3"/>
    </reaction>
</comment>
<feature type="domain" description="Signal transduction histidine kinase subgroup 3 dimerisation and phosphoacceptor" evidence="10">
    <location>
        <begin position="162"/>
        <end position="230"/>
    </location>
</feature>
<dbReference type="CDD" id="cd16917">
    <property type="entry name" value="HATPase_UhpB-NarQ-NarX-like"/>
    <property type="match status" value="1"/>
</dbReference>
<dbReference type="InterPro" id="IPR050482">
    <property type="entry name" value="Sensor_HK_TwoCompSys"/>
</dbReference>
<dbReference type="STRING" id="633149.Bresu_0676"/>
<dbReference type="RefSeq" id="WP_013268094.1">
    <property type="nucleotide sequence ID" value="NC_014375.1"/>
</dbReference>
<evidence type="ECO:0000256" key="2">
    <source>
        <dbReference type="ARBA" id="ARBA00012438"/>
    </source>
</evidence>
<dbReference type="GO" id="GO:0016020">
    <property type="term" value="C:membrane"/>
    <property type="evidence" value="ECO:0007669"/>
    <property type="project" value="InterPro"/>
</dbReference>
<dbReference type="Pfam" id="PF02518">
    <property type="entry name" value="HATPase_c"/>
    <property type="match status" value="1"/>
</dbReference>
<keyword evidence="4" id="KW-0808">Transferase</keyword>
<dbReference type="PANTHER" id="PTHR24421">
    <property type="entry name" value="NITRATE/NITRITE SENSOR PROTEIN NARX-RELATED"/>
    <property type="match status" value="1"/>
</dbReference>
<dbReference type="EMBL" id="CP002102">
    <property type="protein sequence ID" value="ADK99990.1"/>
    <property type="molecule type" value="Genomic_DNA"/>
</dbReference>
<dbReference type="eggNOG" id="COG4585">
    <property type="taxonomic scope" value="Bacteria"/>
</dbReference>
<evidence type="ECO:0000256" key="6">
    <source>
        <dbReference type="ARBA" id="ARBA00022777"/>
    </source>
</evidence>
<keyword evidence="7" id="KW-0067">ATP-binding</keyword>
<dbReference type="Gene3D" id="1.20.5.1930">
    <property type="match status" value="1"/>
</dbReference>
<dbReference type="KEGG" id="bsb:Bresu_0676"/>
<dbReference type="BioCyc" id="BSUB633149:G1GM8-677-MONOMER"/>
<dbReference type="PANTHER" id="PTHR24421:SF10">
    <property type="entry name" value="NITRATE_NITRITE SENSOR PROTEIN NARQ"/>
    <property type="match status" value="1"/>
</dbReference>
<dbReference type="Gene3D" id="3.30.565.10">
    <property type="entry name" value="Histidine kinase-like ATPase, C-terminal domain"/>
    <property type="match status" value="1"/>
</dbReference>
<evidence type="ECO:0000256" key="5">
    <source>
        <dbReference type="ARBA" id="ARBA00022741"/>
    </source>
</evidence>
<evidence type="ECO:0000256" key="4">
    <source>
        <dbReference type="ARBA" id="ARBA00022679"/>
    </source>
</evidence>
<dbReference type="GO" id="GO:0046983">
    <property type="term" value="F:protein dimerization activity"/>
    <property type="evidence" value="ECO:0007669"/>
    <property type="project" value="InterPro"/>
</dbReference>
<accession>D9QLQ7</accession>
<dbReference type="EC" id="2.7.13.3" evidence="2"/>
<dbReference type="InParanoid" id="D9QLQ7"/>